<evidence type="ECO:0000256" key="2">
    <source>
        <dbReference type="SAM" id="Phobius"/>
    </source>
</evidence>
<sequence>MILPDFTRTPFDRRDRPAGPPPAQFVVPKRRDCALPETLGTAALRGLRGRCPRCGEAHLFHRFLKPVTICAHCGQDWSHQRADDFPAYVAIIVTGHIMAPLIIALARDFALSVTAMMAIIVPLALVLLLGLLQPAKGAIIALQWWWGMHGFEKERIAGVAEAGDDEP</sequence>
<dbReference type="Pfam" id="PF06170">
    <property type="entry name" value="DUF983"/>
    <property type="match status" value="1"/>
</dbReference>
<dbReference type="AlphaFoldDB" id="A0A031JPP0"/>
<organism evidence="3 4">
    <name type="scientific">Novosphingobium resinovorum</name>
    <dbReference type="NCBI Taxonomy" id="158500"/>
    <lineage>
        <taxon>Bacteria</taxon>
        <taxon>Pseudomonadati</taxon>
        <taxon>Pseudomonadota</taxon>
        <taxon>Alphaproteobacteria</taxon>
        <taxon>Sphingomonadales</taxon>
        <taxon>Sphingomonadaceae</taxon>
        <taxon>Novosphingobium</taxon>
    </lineage>
</organism>
<feature type="transmembrane region" description="Helical" evidence="2">
    <location>
        <begin position="109"/>
        <end position="132"/>
    </location>
</feature>
<dbReference type="Proteomes" id="UP000024329">
    <property type="component" value="Unassembled WGS sequence"/>
</dbReference>
<dbReference type="InterPro" id="IPR009325">
    <property type="entry name" value="DUF983"/>
</dbReference>
<name>A0A031JPP0_9SPHN</name>
<evidence type="ECO:0000313" key="3">
    <source>
        <dbReference type="EMBL" id="EZP77140.1"/>
    </source>
</evidence>
<keyword evidence="2" id="KW-0472">Membrane</keyword>
<evidence type="ECO:0008006" key="5">
    <source>
        <dbReference type="Google" id="ProtNLM"/>
    </source>
</evidence>
<accession>A0A031JPP0</accession>
<keyword evidence="2" id="KW-1133">Transmembrane helix</keyword>
<comment type="caution">
    <text evidence="3">The sequence shown here is derived from an EMBL/GenBank/DDBJ whole genome shotgun (WGS) entry which is preliminary data.</text>
</comment>
<dbReference type="eggNOG" id="COG5349">
    <property type="taxonomic scope" value="Bacteria"/>
</dbReference>
<proteinExistence type="predicted"/>
<dbReference type="RefSeq" id="WP_236727445.1">
    <property type="nucleotide sequence ID" value="NZ_JFYZ01000034.1"/>
</dbReference>
<dbReference type="PATRIC" id="fig|158500.4.peg.4535"/>
<gene>
    <name evidence="3" type="ORF">BV97_04465</name>
</gene>
<evidence type="ECO:0000256" key="1">
    <source>
        <dbReference type="SAM" id="MobiDB-lite"/>
    </source>
</evidence>
<feature type="region of interest" description="Disordered" evidence="1">
    <location>
        <begin position="1"/>
        <end position="23"/>
    </location>
</feature>
<dbReference type="EMBL" id="JFYZ01000034">
    <property type="protein sequence ID" value="EZP77140.1"/>
    <property type="molecule type" value="Genomic_DNA"/>
</dbReference>
<evidence type="ECO:0000313" key="4">
    <source>
        <dbReference type="Proteomes" id="UP000024329"/>
    </source>
</evidence>
<keyword evidence="2" id="KW-0812">Transmembrane</keyword>
<reference evidence="3 4" key="1">
    <citation type="submission" date="2014-03" db="EMBL/GenBank/DDBJ databases">
        <title>Whole genome sequence of Novosphingobium resinovorum KF1.</title>
        <authorList>
            <person name="Gan H.M."/>
            <person name="Gan H.Y."/>
            <person name="Chew T.H."/>
            <person name="Savka M.A."/>
        </authorList>
    </citation>
    <scope>NUCLEOTIDE SEQUENCE [LARGE SCALE GENOMIC DNA]</scope>
    <source>
        <strain evidence="3 4">KF1</strain>
    </source>
</reference>
<protein>
    <recommendedName>
        <fullName evidence="5">Zinc-finger protein</fullName>
    </recommendedName>
</protein>
<feature type="transmembrane region" description="Helical" evidence="2">
    <location>
        <begin position="85"/>
        <end position="103"/>
    </location>
</feature>